<name>A0A8J2SHX3_9STRA</name>
<evidence type="ECO:0000313" key="2">
    <source>
        <dbReference type="Proteomes" id="UP000789595"/>
    </source>
</evidence>
<reference evidence="1" key="1">
    <citation type="submission" date="2021-11" db="EMBL/GenBank/DDBJ databases">
        <authorList>
            <consortium name="Genoscope - CEA"/>
            <person name="William W."/>
        </authorList>
    </citation>
    <scope>NUCLEOTIDE SEQUENCE</scope>
</reference>
<sequence>MNYSSTQVLADESGLLLPKANAHPKRRGVAAALVALCFASGVAYASTRSSQAAMELDIGSDVCSADNCYELAMCYNNIRELENIIRELENSRSAAVPTSFVWQVMTDEDDERANSVSDINERIREAIGYTQSCCMERGTQSIFPSWLTTVPNYWCVRDWGNCINEVDGECQNPYEADDDEWNPPRPGTYPVTTILKSNLEPALTWCGCATTSSANPGMQTVGFSGRCSRGAGDYYTKYTDIATAVCDRA</sequence>
<comment type="caution">
    <text evidence="1">The sequence shown here is derived from an EMBL/GenBank/DDBJ whole genome shotgun (WGS) entry which is preliminary data.</text>
</comment>
<protein>
    <submittedName>
        <fullName evidence="1">Uncharacterized protein</fullName>
    </submittedName>
</protein>
<proteinExistence type="predicted"/>
<dbReference type="AlphaFoldDB" id="A0A8J2SHX3"/>
<accession>A0A8J2SHX3</accession>
<dbReference type="Proteomes" id="UP000789595">
    <property type="component" value="Unassembled WGS sequence"/>
</dbReference>
<dbReference type="EMBL" id="CAKKNE010000003">
    <property type="protein sequence ID" value="CAH0372263.1"/>
    <property type="molecule type" value="Genomic_DNA"/>
</dbReference>
<evidence type="ECO:0000313" key="1">
    <source>
        <dbReference type="EMBL" id="CAH0372263.1"/>
    </source>
</evidence>
<keyword evidence="2" id="KW-1185">Reference proteome</keyword>
<gene>
    <name evidence="1" type="ORF">PECAL_3P22460</name>
</gene>
<organism evidence="1 2">
    <name type="scientific">Pelagomonas calceolata</name>
    <dbReference type="NCBI Taxonomy" id="35677"/>
    <lineage>
        <taxon>Eukaryota</taxon>
        <taxon>Sar</taxon>
        <taxon>Stramenopiles</taxon>
        <taxon>Ochrophyta</taxon>
        <taxon>Pelagophyceae</taxon>
        <taxon>Pelagomonadales</taxon>
        <taxon>Pelagomonadaceae</taxon>
        <taxon>Pelagomonas</taxon>
    </lineage>
</organism>